<evidence type="ECO:0000313" key="1">
    <source>
        <dbReference type="EMBL" id="OOM76852.1"/>
    </source>
</evidence>
<dbReference type="STRING" id="29367.CLPUN_25520"/>
<dbReference type="AlphaFoldDB" id="A0A1S8TGX4"/>
<dbReference type="InterPro" id="IPR035965">
    <property type="entry name" value="PAS-like_dom_sf"/>
</dbReference>
<organism evidence="1 2">
    <name type="scientific">Clostridium puniceum</name>
    <dbReference type="NCBI Taxonomy" id="29367"/>
    <lineage>
        <taxon>Bacteria</taxon>
        <taxon>Bacillati</taxon>
        <taxon>Bacillota</taxon>
        <taxon>Clostridia</taxon>
        <taxon>Eubacteriales</taxon>
        <taxon>Clostridiaceae</taxon>
        <taxon>Clostridium</taxon>
    </lineage>
</organism>
<name>A0A1S8TGX4_9CLOT</name>
<keyword evidence="2" id="KW-1185">Reference proteome</keyword>
<sequence length="115" mass="13657">MKEQLLEYLFKKSPVALSYHKAIFDKDGVPYDCEFLDVNNIYESMIGLKDYEVIGKNYNEIFEIGNVIGDEWKRAFQEAIINNKTVVIDVYNKAVYKWIRITIFILDKEHFCLYI</sequence>
<gene>
    <name evidence="1" type="ORF">CLPUN_25520</name>
</gene>
<dbReference type="EMBL" id="LZZM01000163">
    <property type="protein sequence ID" value="OOM76852.1"/>
    <property type="molecule type" value="Genomic_DNA"/>
</dbReference>
<dbReference type="RefSeq" id="WP_077847667.1">
    <property type="nucleotide sequence ID" value="NZ_LZZM01000163.1"/>
</dbReference>
<dbReference type="OrthoDB" id="9816309at2"/>
<comment type="caution">
    <text evidence="1">The sequence shown here is derived from an EMBL/GenBank/DDBJ whole genome shotgun (WGS) entry which is preliminary data.</text>
</comment>
<proteinExistence type="predicted"/>
<protein>
    <recommendedName>
        <fullName evidence="3">PAS fold protein</fullName>
    </recommendedName>
</protein>
<reference evidence="1 2" key="1">
    <citation type="submission" date="2016-05" db="EMBL/GenBank/DDBJ databases">
        <title>Microbial solvent formation.</title>
        <authorList>
            <person name="Poehlein A."/>
            <person name="Montoya Solano J.D."/>
            <person name="Flitsch S."/>
            <person name="Krabben P."/>
            <person name="Duerre P."/>
            <person name="Daniel R."/>
        </authorList>
    </citation>
    <scope>NUCLEOTIDE SEQUENCE [LARGE SCALE GENOMIC DNA]</scope>
    <source>
        <strain evidence="1 2">DSM 2619</strain>
    </source>
</reference>
<accession>A0A1S8TGX4</accession>
<evidence type="ECO:0008006" key="3">
    <source>
        <dbReference type="Google" id="ProtNLM"/>
    </source>
</evidence>
<evidence type="ECO:0000313" key="2">
    <source>
        <dbReference type="Proteomes" id="UP000190890"/>
    </source>
</evidence>
<dbReference type="SUPFAM" id="SSF55785">
    <property type="entry name" value="PYP-like sensor domain (PAS domain)"/>
    <property type="match status" value="1"/>
</dbReference>
<dbReference type="Proteomes" id="UP000190890">
    <property type="component" value="Unassembled WGS sequence"/>
</dbReference>
<dbReference type="Gene3D" id="3.30.450.20">
    <property type="entry name" value="PAS domain"/>
    <property type="match status" value="1"/>
</dbReference>